<evidence type="ECO:0000256" key="3">
    <source>
        <dbReference type="ARBA" id="ARBA00023012"/>
    </source>
</evidence>
<dbReference type="PANTHER" id="PTHR24421">
    <property type="entry name" value="NITRATE/NITRITE SENSOR PROTEIN NARX-RELATED"/>
    <property type="match status" value="1"/>
</dbReference>
<evidence type="ECO:0000256" key="4">
    <source>
        <dbReference type="SAM" id="Phobius"/>
    </source>
</evidence>
<dbReference type="InterPro" id="IPR007168">
    <property type="entry name" value="Phageshock_PspC_N"/>
</dbReference>
<accession>A0A931E622</accession>
<reference evidence="7" key="1">
    <citation type="submission" date="2020-11" db="EMBL/GenBank/DDBJ databases">
        <title>Sequencing the genomes of 1000 actinobacteria strains.</title>
        <authorList>
            <person name="Klenk H.-P."/>
        </authorList>
    </citation>
    <scope>NUCLEOTIDE SEQUENCE</scope>
    <source>
        <strain evidence="7">DSM 45632</strain>
    </source>
</reference>
<dbReference type="CDD" id="cd16917">
    <property type="entry name" value="HATPase_UhpB-NarQ-NarX-like"/>
    <property type="match status" value="1"/>
</dbReference>
<dbReference type="AlphaFoldDB" id="A0A931E622"/>
<keyword evidence="8" id="KW-1185">Reference proteome</keyword>
<protein>
    <submittedName>
        <fullName evidence="7">Signal transduction histidine kinase</fullName>
    </submittedName>
</protein>
<evidence type="ECO:0000313" key="8">
    <source>
        <dbReference type="Proteomes" id="UP000658613"/>
    </source>
</evidence>
<feature type="domain" description="Phage shock protein PspC N-terminal" evidence="6">
    <location>
        <begin position="14"/>
        <end position="69"/>
    </location>
</feature>
<dbReference type="InterPro" id="IPR036890">
    <property type="entry name" value="HATPase_C_sf"/>
</dbReference>
<evidence type="ECO:0000313" key="7">
    <source>
        <dbReference type="EMBL" id="MBG6123078.1"/>
    </source>
</evidence>
<keyword evidence="4" id="KW-0812">Transmembrane</keyword>
<organism evidence="7 8">
    <name type="scientific">Corynebacterium aquatimens</name>
    <dbReference type="NCBI Taxonomy" id="1190508"/>
    <lineage>
        <taxon>Bacteria</taxon>
        <taxon>Bacillati</taxon>
        <taxon>Actinomycetota</taxon>
        <taxon>Actinomycetes</taxon>
        <taxon>Mycobacteriales</taxon>
        <taxon>Corynebacteriaceae</taxon>
        <taxon>Corynebacterium</taxon>
    </lineage>
</organism>
<keyword evidence="3" id="KW-0902">Two-component regulatory system</keyword>
<dbReference type="Proteomes" id="UP000658613">
    <property type="component" value="Unassembled WGS sequence"/>
</dbReference>
<keyword evidence="4" id="KW-0472">Membrane</keyword>
<dbReference type="GO" id="GO:0016301">
    <property type="term" value="F:kinase activity"/>
    <property type="evidence" value="ECO:0007669"/>
    <property type="project" value="UniProtKB-KW"/>
</dbReference>
<feature type="transmembrane region" description="Helical" evidence="4">
    <location>
        <begin position="135"/>
        <end position="156"/>
    </location>
</feature>
<dbReference type="RefSeq" id="WP_196825362.1">
    <property type="nucleotide sequence ID" value="NZ_CP046980.1"/>
</dbReference>
<evidence type="ECO:0000256" key="1">
    <source>
        <dbReference type="ARBA" id="ARBA00022679"/>
    </source>
</evidence>
<dbReference type="Pfam" id="PF02518">
    <property type="entry name" value="HATPase_c"/>
    <property type="match status" value="1"/>
</dbReference>
<dbReference type="SUPFAM" id="SSF55874">
    <property type="entry name" value="ATPase domain of HSP90 chaperone/DNA topoisomerase II/histidine kinase"/>
    <property type="match status" value="1"/>
</dbReference>
<keyword evidence="2 7" id="KW-0418">Kinase</keyword>
<dbReference type="InterPro" id="IPR050482">
    <property type="entry name" value="Sensor_HK_TwoCompSys"/>
</dbReference>
<dbReference type="InterPro" id="IPR003594">
    <property type="entry name" value="HATPase_dom"/>
</dbReference>
<feature type="transmembrane region" description="Helical" evidence="4">
    <location>
        <begin position="168"/>
        <end position="191"/>
    </location>
</feature>
<dbReference type="GO" id="GO:0000160">
    <property type="term" value="P:phosphorelay signal transduction system"/>
    <property type="evidence" value="ECO:0007669"/>
    <property type="project" value="UniProtKB-KW"/>
</dbReference>
<evidence type="ECO:0000259" key="6">
    <source>
        <dbReference type="Pfam" id="PF04024"/>
    </source>
</evidence>
<dbReference type="PANTHER" id="PTHR24421:SF61">
    <property type="entry name" value="OXYGEN SENSOR HISTIDINE KINASE NREB"/>
    <property type="match status" value="1"/>
</dbReference>
<comment type="caution">
    <text evidence="7">The sequence shown here is derived from an EMBL/GenBank/DDBJ whole genome shotgun (WGS) entry which is preliminary data.</text>
</comment>
<keyword evidence="4" id="KW-1133">Transmembrane helix</keyword>
<feature type="transmembrane region" description="Helical" evidence="4">
    <location>
        <begin position="84"/>
        <end position="102"/>
    </location>
</feature>
<evidence type="ECO:0000256" key="2">
    <source>
        <dbReference type="ARBA" id="ARBA00022777"/>
    </source>
</evidence>
<dbReference type="EMBL" id="JADOUE010000001">
    <property type="protein sequence ID" value="MBG6123078.1"/>
    <property type="molecule type" value="Genomic_DNA"/>
</dbReference>
<evidence type="ECO:0000259" key="5">
    <source>
        <dbReference type="Pfam" id="PF02518"/>
    </source>
</evidence>
<keyword evidence="1" id="KW-0808">Transferase</keyword>
<sequence length="406" mass="42334">MAIHAAEAPRAYPRLTRSTNGRVVAGVAAGLSAHLRVDVLWVRLAFTGLCLAGGLGLLLYGLAWAFVPQGTASPIDERKWGESANYLLVALAMLLSALPHLGGGESGSGAVGVLAIVALGTVLAWRAYDRDIHSIGTIALLAVGGLLVLGGVIALATMTDRTSKAGPVGGIILAVLIAVFGIALLVVPLIARLVRDLVAQKEAKAASDQRADIASHLHDSVLQTLALIQKRSDDPGEVARLARRQERELRAWLFDDTPPTTPDEIESPVSPVSPAPATVFSAINTAAGEVEDMFNVRISPVTVGEDTAYTGAVEPIVLAAREAMVNAAKHSGCTSVDVYVEHFPAEAVSVYVRDRGAGFDLEHIPADRHGVRESITGRMERAGGTATITTAPGSGTEVALELPSTP</sequence>
<gene>
    <name evidence="7" type="ORF">IW254_002047</name>
</gene>
<feature type="transmembrane region" description="Helical" evidence="4">
    <location>
        <begin position="40"/>
        <end position="63"/>
    </location>
</feature>
<dbReference type="Pfam" id="PF04024">
    <property type="entry name" value="PspC"/>
    <property type="match status" value="1"/>
</dbReference>
<feature type="transmembrane region" description="Helical" evidence="4">
    <location>
        <begin position="108"/>
        <end position="128"/>
    </location>
</feature>
<dbReference type="Gene3D" id="3.30.565.10">
    <property type="entry name" value="Histidine kinase-like ATPase, C-terminal domain"/>
    <property type="match status" value="1"/>
</dbReference>
<name>A0A931E622_9CORY</name>
<proteinExistence type="predicted"/>
<feature type="domain" description="Histidine kinase/HSP90-like ATPase" evidence="5">
    <location>
        <begin position="315"/>
        <end position="405"/>
    </location>
</feature>